<feature type="region of interest" description="Disordered" evidence="1">
    <location>
        <begin position="1"/>
        <end position="21"/>
    </location>
</feature>
<dbReference type="Proteomes" id="UP001165283">
    <property type="component" value="Unassembled WGS sequence"/>
</dbReference>
<dbReference type="Pfam" id="PF13560">
    <property type="entry name" value="HTH_31"/>
    <property type="match status" value="1"/>
</dbReference>
<comment type="caution">
    <text evidence="3">The sequence shown here is derived from an EMBL/GenBank/DDBJ whole genome shotgun (WGS) entry which is preliminary data.</text>
</comment>
<organism evidence="3 4">
    <name type="scientific">Pseudonocardia humida</name>
    <dbReference type="NCBI Taxonomy" id="2800819"/>
    <lineage>
        <taxon>Bacteria</taxon>
        <taxon>Bacillati</taxon>
        <taxon>Actinomycetota</taxon>
        <taxon>Actinomycetes</taxon>
        <taxon>Pseudonocardiales</taxon>
        <taxon>Pseudonocardiaceae</taxon>
        <taxon>Pseudonocardia</taxon>
    </lineage>
</organism>
<protein>
    <submittedName>
        <fullName evidence="3">Helix-turn-helix domain-containing protein</fullName>
    </submittedName>
</protein>
<keyword evidence="4" id="KW-1185">Reference proteome</keyword>
<dbReference type="InterPro" id="IPR043917">
    <property type="entry name" value="DUF5753"/>
</dbReference>
<sequence length="301" mass="33588">MDVARDHGSVSGGGQGASPLDAGPTVLRIGLGGTLRRLREQAGISRDLAGDTIRASAAKISRLELGRVGFKMRDVADLLTLYHVTDPAQRDEFLELARRANEPGWWHRYADLLPSWFETYIGLEQAASLIRTFELQFIPGLLQTPDYARAVTRLAHTRHDEIERRVELRMKRQQLLGRESAPRLWAVVDESALRRSVSSDAGVLREQLGHLLRMNEQPNISLQIVPLSRGGHAAAGGSFTMLRFAQPDLPDVVYLEQLTSALYLDKRTDVDHYAMVMDRLVAKLAPPSRAADILERLLDEV</sequence>
<evidence type="ECO:0000313" key="4">
    <source>
        <dbReference type="Proteomes" id="UP001165283"/>
    </source>
</evidence>
<accession>A0ABT1A2B0</accession>
<dbReference type="CDD" id="cd00093">
    <property type="entry name" value="HTH_XRE"/>
    <property type="match status" value="1"/>
</dbReference>
<dbReference type="Pfam" id="PF19054">
    <property type="entry name" value="DUF5753"/>
    <property type="match status" value="1"/>
</dbReference>
<dbReference type="RefSeq" id="WP_252440300.1">
    <property type="nucleotide sequence ID" value="NZ_JAGSOV010000039.1"/>
</dbReference>
<reference evidence="3" key="1">
    <citation type="submission" date="2021-04" db="EMBL/GenBank/DDBJ databases">
        <title>Pseudonocardia sp. nov., isolated from sandy soil of mangrove forest.</title>
        <authorList>
            <person name="Zan Z."/>
            <person name="Huang R."/>
            <person name="Liu W."/>
        </authorList>
    </citation>
    <scope>NUCLEOTIDE SEQUENCE</scope>
    <source>
        <strain evidence="3">S2-4</strain>
    </source>
</reference>
<proteinExistence type="predicted"/>
<feature type="domain" description="DUF5753" evidence="2">
    <location>
        <begin position="117"/>
        <end position="296"/>
    </location>
</feature>
<evidence type="ECO:0000259" key="2">
    <source>
        <dbReference type="Pfam" id="PF19054"/>
    </source>
</evidence>
<evidence type="ECO:0000313" key="3">
    <source>
        <dbReference type="EMBL" id="MCO1657014.1"/>
    </source>
</evidence>
<dbReference type="InterPro" id="IPR001387">
    <property type="entry name" value="Cro/C1-type_HTH"/>
</dbReference>
<name>A0ABT1A2B0_9PSEU</name>
<evidence type="ECO:0000256" key="1">
    <source>
        <dbReference type="SAM" id="MobiDB-lite"/>
    </source>
</evidence>
<gene>
    <name evidence="3" type="ORF">KDL28_18290</name>
</gene>
<dbReference type="EMBL" id="JAGSOV010000039">
    <property type="protein sequence ID" value="MCO1657014.1"/>
    <property type="molecule type" value="Genomic_DNA"/>
</dbReference>